<organism evidence="2 3">
    <name type="scientific">Polistes dominula</name>
    <name type="common">European paper wasp</name>
    <name type="synonym">Vespa dominula</name>
    <dbReference type="NCBI Taxonomy" id="743375"/>
    <lineage>
        <taxon>Eukaryota</taxon>
        <taxon>Metazoa</taxon>
        <taxon>Ecdysozoa</taxon>
        <taxon>Arthropoda</taxon>
        <taxon>Hexapoda</taxon>
        <taxon>Insecta</taxon>
        <taxon>Pterygota</taxon>
        <taxon>Neoptera</taxon>
        <taxon>Endopterygota</taxon>
        <taxon>Hymenoptera</taxon>
        <taxon>Apocrita</taxon>
        <taxon>Aculeata</taxon>
        <taxon>Vespoidea</taxon>
        <taxon>Vespidae</taxon>
        <taxon>Polistinae</taxon>
        <taxon>Polistini</taxon>
        <taxon>Polistes</taxon>
    </lineage>
</organism>
<keyword evidence="1" id="KW-0812">Transmembrane</keyword>
<keyword evidence="1" id="KW-1133">Transmembrane helix</keyword>
<evidence type="ECO:0000313" key="3">
    <source>
        <dbReference type="RefSeq" id="XP_015186882.1"/>
    </source>
</evidence>
<gene>
    <name evidence="3" type="primary">LOC107071935</name>
</gene>
<dbReference type="Proteomes" id="UP000694924">
    <property type="component" value="Unplaced"/>
</dbReference>
<dbReference type="RefSeq" id="XP_015186882.1">
    <property type="nucleotide sequence ID" value="XM_015331396.1"/>
</dbReference>
<feature type="transmembrane region" description="Helical" evidence="1">
    <location>
        <begin position="195"/>
        <end position="216"/>
    </location>
</feature>
<name>A0ABM1J345_POLDO</name>
<protein>
    <submittedName>
        <fullName evidence="3">Uncharacterized protein LOC107071935 isoform X1</fullName>
    </submittedName>
</protein>
<sequence>MIKVNFPQASYTRNQFELQAPSVLSELDEKWLELFKTAERPLQALKNQCEQLRLVSSKDVDNEGICMIDYAREKLIYKIFMGIENEISLLLDLLKSFKNTFQDLKNRLNNLEKFRSNVSLSDEDMKDIVNGTPNRPKLNLLLEWAIDGFQYYHELFQRVENSIKNMDYRIEESVNIFANSFVENRYKRNKFNSKIFYIISSNNLTYYIIRLIYGLFQGY</sequence>
<keyword evidence="1" id="KW-0472">Membrane</keyword>
<dbReference type="GeneID" id="107071935"/>
<accession>A0ABM1J345</accession>
<evidence type="ECO:0000256" key="1">
    <source>
        <dbReference type="SAM" id="Phobius"/>
    </source>
</evidence>
<keyword evidence="2" id="KW-1185">Reference proteome</keyword>
<dbReference type="InterPro" id="IPR029159">
    <property type="entry name" value="CA109-like"/>
</dbReference>
<proteinExistence type="predicted"/>
<reference evidence="3" key="1">
    <citation type="submission" date="2025-08" db="UniProtKB">
        <authorList>
            <consortium name="RefSeq"/>
        </authorList>
    </citation>
    <scope>IDENTIFICATION</scope>
    <source>
        <tissue evidence="3">Whole body</tissue>
    </source>
</reference>
<dbReference type="Pfam" id="PF15011">
    <property type="entry name" value="CA109-like"/>
    <property type="match status" value="1"/>
</dbReference>
<evidence type="ECO:0000313" key="2">
    <source>
        <dbReference type="Proteomes" id="UP000694924"/>
    </source>
</evidence>